<protein>
    <submittedName>
        <fullName evidence="1">Uncharacterized protein</fullName>
    </submittedName>
</protein>
<reference evidence="1 2" key="1">
    <citation type="submission" date="2019-01" db="EMBL/GenBank/DDBJ databases">
        <authorList>
            <person name="Li J."/>
        </authorList>
    </citation>
    <scope>NUCLEOTIDE SEQUENCE [LARGE SCALE GENOMIC DNA]</scope>
    <source>
        <strain evidence="1 2">CGMCC 4.7180</strain>
    </source>
</reference>
<dbReference type="AlphaFoldDB" id="A0A4Q2JTI9"/>
<sequence>MTGKGYLEPMDERVRLGRRRRARFDGYAAITVRDAASAAQLAKELDVRDDVKTAYVEGGPTRPAVNACEREVPMCSG</sequence>
<name>A0A4Q2JTI9_9MICO</name>
<dbReference type="EMBL" id="SDPL01000010">
    <property type="protein sequence ID" value="RXZ51645.1"/>
    <property type="molecule type" value="Genomic_DNA"/>
</dbReference>
<gene>
    <name evidence="1" type="ORF">ESO86_01515</name>
</gene>
<evidence type="ECO:0000313" key="1">
    <source>
        <dbReference type="EMBL" id="RXZ51645.1"/>
    </source>
</evidence>
<proteinExistence type="predicted"/>
<accession>A0A4Q2JTI9</accession>
<dbReference type="Proteomes" id="UP000292881">
    <property type="component" value="Unassembled WGS sequence"/>
</dbReference>
<evidence type="ECO:0000313" key="2">
    <source>
        <dbReference type="Proteomes" id="UP000292881"/>
    </source>
</evidence>
<comment type="caution">
    <text evidence="1">The sequence shown here is derived from an EMBL/GenBank/DDBJ whole genome shotgun (WGS) entry which is preliminary data.</text>
</comment>
<organism evidence="1 2">
    <name type="scientific">Agromyces binzhouensis</name>
    <dbReference type="NCBI Taxonomy" id="1817495"/>
    <lineage>
        <taxon>Bacteria</taxon>
        <taxon>Bacillati</taxon>
        <taxon>Actinomycetota</taxon>
        <taxon>Actinomycetes</taxon>
        <taxon>Micrococcales</taxon>
        <taxon>Microbacteriaceae</taxon>
        <taxon>Agromyces</taxon>
    </lineage>
</organism>
<dbReference type="RefSeq" id="WP_129233134.1">
    <property type="nucleotide sequence ID" value="NZ_SDPL01000010.1"/>
</dbReference>
<keyword evidence="2" id="KW-1185">Reference proteome</keyword>